<reference evidence="6" key="1">
    <citation type="submission" date="2013-03" db="EMBL/GenBank/DDBJ databases">
        <title>The Genome Sequence of Anopheles dirus WRAIR2.</title>
        <authorList>
            <consortium name="The Broad Institute Genomics Platform"/>
            <person name="Neafsey D.E."/>
            <person name="Walton C."/>
            <person name="Walker B."/>
            <person name="Young S.K."/>
            <person name="Zeng Q."/>
            <person name="Gargeya S."/>
            <person name="Fitzgerald M."/>
            <person name="Haas B."/>
            <person name="Abouelleil A."/>
            <person name="Allen A.W."/>
            <person name="Alvarado L."/>
            <person name="Arachchi H.M."/>
            <person name="Berlin A.M."/>
            <person name="Chapman S.B."/>
            <person name="Gainer-Dewar J."/>
            <person name="Goldberg J."/>
            <person name="Griggs A."/>
            <person name="Gujja S."/>
            <person name="Hansen M."/>
            <person name="Howarth C."/>
            <person name="Imamovic A."/>
            <person name="Ireland A."/>
            <person name="Larimer J."/>
            <person name="McCowan C."/>
            <person name="Murphy C."/>
            <person name="Pearson M."/>
            <person name="Poon T.W."/>
            <person name="Priest M."/>
            <person name="Roberts A."/>
            <person name="Saif S."/>
            <person name="Shea T."/>
            <person name="Sisk P."/>
            <person name="Sykes S."/>
            <person name="Wortman J."/>
            <person name="Nusbaum C."/>
            <person name="Birren B."/>
        </authorList>
    </citation>
    <scope>NUCLEOTIDE SEQUENCE [LARGE SCALE GENOMIC DNA]</scope>
    <source>
        <strain evidence="6">WRAIR2</strain>
    </source>
</reference>
<evidence type="ECO:0000256" key="1">
    <source>
        <dbReference type="ARBA" id="ARBA00008694"/>
    </source>
</evidence>
<name>A0A182NMQ1_9DIPT</name>
<dbReference type="PROSITE" id="PS51186">
    <property type="entry name" value="GNAT"/>
    <property type="match status" value="1"/>
</dbReference>
<keyword evidence="6" id="KW-1185">Reference proteome</keyword>
<dbReference type="PANTHER" id="PTHR10545">
    <property type="entry name" value="DIAMINE N-ACETYLTRANSFERASE"/>
    <property type="match status" value="1"/>
</dbReference>
<evidence type="ECO:0000256" key="3">
    <source>
        <dbReference type="ARBA" id="ARBA00023315"/>
    </source>
</evidence>
<dbReference type="GO" id="GO:0008080">
    <property type="term" value="F:N-acetyltransferase activity"/>
    <property type="evidence" value="ECO:0007669"/>
    <property type="project" value="TreeGrafter"/>
</dbReference>
<dbReference type="Pfam" id="PF00583">
    <property type="entry name" value="Acetyltransf_1"/>
    <property type="match status" value="1"/>
</dbReference>
<evidence type="ECO:0000313" key="6">
    <source>
        <dbReference type="Proteomes" id="UP000075884"/>
    </source>
</evidence>
<accession>A0A182NMQ1</accession>
<evidence type="ECO:0000313" key="5">
    <source>
        <dbReference type="EnsemblMetazoa" id="ADIR008936-PA"/>
    </source>
</evidence>
<protein>
    <recommendedName>
        <fullName evidence="4">N-acetyltransferase domain-containing protein</fullName>
    </recommendedName>
</protein>
<comment type="similarity">
    <text evidence="1">Belongs to the acetyltransferase family.</text>
</comment>
<feature type="domain" description="N-acetyltransferase" evidence="4">
    <location>
        <begin position="36"/>
        <end position="195"/>
    </location>
</feature>
<keyword evidence="2" id="KW-0808">Transferase</keyword>
<sequence>MATRTDNGVSVRPTGKDDLPEVIAMIQELADFEQMPEGPQLTVDDLVRDGGFDEQRRPADGAPVFHSFVLEASVDPEGVVNHEQSTSMRTVDAASARPLTRKLIGYAICYYSYSTWQGKSLALEDIYIRPAYRSNGYGELFFRALAQHARNMRCSRLDFHVLNWNPATKFYRRMGAIDLTEAENWHFYRMQKEAIDRLLTE</sequence>
<dbReference type="Proteomes" id="UP000075884">
    <property type="component" value="Unassembled WGS sequence"/>
</dbReference>
<dbReference type="PANTHER" id="PTHR10545:SF29">
    <property type="entry name" value="GH14572P-RELATED"/>
    <property type="match status" value="1"/>
</dbReference>
<dbReference type="Gene3D" id="3.40.630.30">
    <property type="match status" value="1"/>
</dbReference>
<organism evidence="5 6">
    <name type="scientific">Anopheles dirus</name>
    <dbReference type="NCBI Taxonomy" id="7168"/>
    <lineage>
        <taxon>Eukaryota</taxon>
        <taxon>Metazoa</taxon>
        <taxon>Ecdysozoa</taxon>
        <taxon>Arthropoda</taxon>
        <taxon>Hexapoda</taxon>
        <taxon>Insecta</taxon>
        <taxon>Pterygota</taxon>
        <taxon>Neoptera</taxon>
        <taxon>Endopterygota</taxon>
        <taxon>Diptera</taxon>
        <taxon>Nematocera</taxon>
        <taxon>Culicoidea</taxon>
        <taxon>Culicidae</taxon>
        <taxon>Anophelinae</taxon>
        <taxon>Anopheles</taxon>
    </lineage>
</organism>
<dbReference type="SUPFAM" id="SSF55729">
    <property type="entry name" value="Acyl-CoA N-acyltransferases (Nat)"/>
    <property type="match status" value="1"/>
</dbReference>
<dbReference type="CDD" id="cd04301">
    <property type="entry name" value="NAT_SF"/>
    <property type="match status" value="1"/>
</dbReference>
<dbReference type="EnsemblMetazoa" id="ADIR008936-RA">
    <property type="protein sequence ID" value="ADIR008936-PA"/>
    <property type="gene ID" value="ADIR008936"/>
</dbReference>
<dbReference type="InterPro" id="IPR000182">
    <property type="entry name" value="GNAT_dom"/>
</dbReference>
<dbReference type="InterPro" id="IPR016181">
    <property type="entry name" value="Acyl_CoA_acyltransferase"/>
</dbReference>
<dbReference type="VEuPathDB" id="VectorBase:ADIR008936"/>
<reference evidence="5" key="2">
    <citation type="submission" date="2020-05" db="UniProtKB">
        <authorList>
            <consortium name="EnsemblMetazoa"/>
        </authorList>
    </citation>
    <scope>IDENTIFICATION</scope>
    <source>
        <strain evidence="5">WRAIR2</strain>
    </source>
</reference>
<dbReference type="AlphaFoldDB" id="A0A182NMQ1"/>
<dbReference type="FunFam" id="3.40.630.30:FF:000064">
    <property type="entry name" value="GNAT family acetyltransferase"/>
    <property type="match status" value="1"/>
</dbReference>
<keyword evidence="3" id="KW-0012">Acyltransferase</keyword>
<dbReference type="InterPro" id="IPR051016">
    <property type="entry name" value="Diverse_Substrate_AcTransf"/>
</dbReference>
<evidence type="ECO:0000259" key="4">
    <source>
        <dbReference type="PROSITE" id="PS51186"/>
    </source>
</evidence>
<proteinExistence type="inferred from homology"/>
<dbReference type="STRING" id="7168.A0A182NMQ1"/>
<evidence type="ECO:0000256" key="2">
    <source>
        <dbReference type="ARBA" id="ARBA00022679"/>
    </source>
</evidence>